<dbReference type="InterPro" id="IPR051598">
    <property type="entry name" value="TSUP/Inactive_protease-like"/>
</dbReference>
<evidence type="ECO:0000256" key="2">
    <source>
        <dbReference type="ARBA" id="ARBA00022692"/>
    </source>
</evidence>
<dbReference type="AlphaFoldDB" id="A0A644XUL0"/>
<feature type="transmembrane region" description="Helical" evidence="5">
    <location>
        <begin position="42"/>
        <end position="60"/>
    </location>
</feature>
<dbReference type="EMBL" id="VSSQ01002864">
    <property type="protein sequence ID" value="MPM17804.1"/>
    <property type="molecule type" value="Genomic_DNA"/>
</dbReference>
<dbReference type="PANTHER" id="PTHR43701:SF2">
    <property type="entry name" value="MEMBRANE TRANSPORTER PROTEIN YJNA-RELATED"/>
    <property type="match status" value="1"/>
</dbReference>
<protein>
    <submittedName>
        <fullName evidence="6">Uncharacterized protein</fullName>
    </submittedName>
</protein>
<feature type="transmembrane region" description="Helical" evidence="5">
    <location>
        <begin position="72"/>
        <end position="89"/>
    </location>
</feature>
<keyword evidence="2 5" id="KW-0812">Transmembrane</keyword>
<reference evidence="6" key="1">
    <citation type="submission" date="2019-08" db="EMBL/GenBank/DDBJ databases">
        <authorList>
            <person name="Kucharzyk K."/>
            <person name="Murdoch R.W."/>
            <person name="Higgins S."/>
            <person name="Loffler F."/>
        </authorList>
    </citation>
    <scope>NUCLEOTIDE SEQUENCE</scope>
</reference>
<keyword evidence="3 5" id="KW-1133">Transmembrane helix</keyword>
<comment type="caution">
    <text evidence="6">The sequence shown here is derived from an EMBL/GenBank/DDBJ whole genome shotgun (WGS) entry which is preliminary data.</text>
</comment>
<evidence type="ECO:0000256" key="5">
    <source>
        <dbReference type="SAM" id="Phobius"/>
    </source>
</evidence>
<dbReference type="InterPro" id="IPR002781">
    <property type="entry name" value="TM_pro_TauE-like"/>
</dbReference>
<sequence>MILLAFIGFLSGIISGMGIGGGTILIPALVMLTDMSQQSLQGINLIYFIPTAVIALITHLKNNNVEKSVVKPIVLYGIFGAIVGSFAAVAIDSEILRKIFAVFLVVMGICELRKR</sequence>
<organism evidence="6">
    <name type="scientific">bioreactor metagenome</name>
    <dbReference type="NCBI Taxonomy" id="1076179"/>
    <lineage>
        <taxon>unclassified sequences</taxon>
        <taxon>metagenomes</taxon>
        <taxon>ecological metagenomes</taxon>
    </lineage>
</organism>
<keyword evidence="4 5" id="KW-0472">Membrane</keyword>
<evidence type="ECO:0000256" key="1">
    <source>
        <dbReference type="ARBA" id="ARBA00004141"/>
    </source>
</evidence>
<accession>A0A644XUL0</accession>
<dbReference type="PANTHER" id="PTHR43701">
    <property type="entry name" value="MEMBRANE TRANSPORTER PROTEIN MJ0441-RELATED"/>
    <property type="match status" value="1"/>
</dbReference>
<dbReference type="GO" id="GO:0016020">
    <property type="term" value="C:membrane"/>
    <property type="evidence" value="ECO:0007669"/>
    <property type="project" value="UniProtKB-SubCell"/>
</dbReference>
<dbReference type="Pfam" id="PF01925">
    <property type="entry name" value="TauE"/>
    <property type="match status" value="1"/>
</dbReference>
<gene>
    <name evidence="6" type="ORF">SDC9_64203</name>
</gene>
<name>A0A644XUL0_9ZZZZ</name>
<comment type="subcellular location">
    <subcellularLocation>
        <location evidence="1">Membrane</location>
        <topology evidence="1">Multi-pass membrane protein</topology>
    </subcellularLocation>
</comment>
<feature type="transmembrane region" description="Helical" evidence="5">
    <location>
        <begin position="95"/>
        <end position="112"/>
    </location>
</feature>
<proteinExistence type="predicted"/>
<evidence type="ECO:0000256" key="4">
    <source>
        <dbReference type="ARBA" id="ARBA00023136"/>
    </source>
</evidence>
<evidence type="ECO:0000256" key="3">
    <source>
        <dbReference type="ARBA" id="ARBA00022989"/>
    </source>
</evidence>
<evidence type="ECO:0000313" key="6">
    <source>
        <dbReference type="EMBL" id="MPM17804.1"/>
    </source>
</evidence>